<gene>
    <name evidence="4" type="ORF">JGI24_01380</name>
</gene>
<dbReference type="SUPFAM" id="SSF53659">
    <property type="entry name" value="Isocitrate/Isopropylmalate dehydrogenase-like"/>
    <property type="match status" value="1"/>
</dbReference>
<dbReference type="InterPro" id="IPR005255">
    <property type="entry name" value="PdxA_fam"/>
</dbReference>
<evidence type="ECO:0000256" key="3">
    <source>
        <dbReference type="ARBA" id="ARBA00023027"/>
    </source>
</evidence>
<evidence type="ECO:0000256" key="1">
    <source>
        <dbReference type="ARBA" id="ARBA00022723"/>
    </source>
</evidence>
<dbReference type="OrthoDB" id="9801783at2"/>
<organism evidence="4 5">
    <name type="scientific">Kryptobacter tengchongensis</name>
    <dbReference type="NCBI Taxonomy" id="1643429"/>
    <lineage>
        <taxon>Bacteria</taxon>
        <taxon>Pseudomonadati</taxon>
        <taxon>Candidatus Kryptoniota</taxon>
        <taxon>Candidatus Kryptobacter</taxon>
    </lineage>
</organism>
<name>A0A656D8T9_KRYT1</name>
<keyword evidence="3" id="KW-0520">NAD</keyword>
<protein>
    <submittedName>
        <fullName evidence="4">4-hydroxythreonine-4-phosphate dehydrogenase</fullName>
    </submittedName>
</protein>
<evidence type="ECO:0000256" key="2">
    <source>
        <dbReference type="ARBA" id="ARBA00023002"/>
    </source>
</evidence>
<evidence type="ECO:0000313" key="4">
    <source>
        <dbReference type="EMBL" id="CUT03876.1"/>
    </source>
</evidence>
<dbReference type="GO" id="GO:0016491">
    <property type="term" value="F:oxidoreductase activity"/>
    <property type="evidence" value="ECO:0007669"/>
    <property type="project" value="UniProtKB-KW"/>
</dbReference>
<dbReference type="Pfam" id="PF04166">
    <property type="entry name" value="PdxA"/>
    <property type="match status" value="1"/>
</dbReference>
<dbReference type="EMBL" id="CZVU01000075">
    <property type="protein sequence ID" value="CUT03876.1"/>
    <property type="molecule type" value="Genomic_DNA"/>
</dbReference>
<keyword evidence="5" id="KW-1185">Reference proteome</keyword>
<dbReference type="PANTHER" id="PTHR30004">
    <property type="entry name" value="4-HYDROXYTHREONINE-4-PHOSPHATE DEHYDROGENASE"/>
    <property type="match status" value="1"/>
</dbReference>
<dbReference type="PANTHER" id="PTHR30004:SF6">
    <property type="entry name" value="D-THREONATE 4-PHOSPHATE DEHYDROGENASE"/>
    <property type="match status" value="1"/>
</dbReference>
<dbReference type="NCBIfam" id="TIGR00557">
    <property type="entry name" value="pdxA"/>
    <property type="match status" value="1"/>
</dbReference>
<dbReference type="GO" id="GO:0046872">
    <property type="term" value="F:metal ion binding"/>
    <property type="evidence" value="ECO:0007669"/>
    <property type="project" value="UniProtKB-KW"/>
</dbReference>
<dbReference type="GO" id="GO:0051287">
    <property type="term" value="F:NAD binding"/>
    <property type="evidence" value="ECO:0007669"/>
    <property type="project" value="InterPro"/>
</dbReference>
<keyword evidence="1" id="KW-0479">Metal-binding</keyword>
<dbReference type="Proteomes" id="UP000243065">
    <property type="component" value="Unassembled WGS sequence"/>
</dbReference>
<proteinExistence type="predicted"/>
<reference evidence="4 5" key="1">
    <citation type="submission" date="2015-11" db="EMBL/GenBank/DDBJ databases">
        <authorList>
            <person name="Varghese N."/>
        </authorList>
    </citation>
    <scope>NUCLEOTIDE SEQUENCE [LARGE SCALE GENOMIC DNA]</scope>
    <source>
        <strain evidence="4 5">JGI-24</strain>
    </source>
</reference>
<dbReference type="Gene3D" id="3.40.718.10">
    <property type="entry name" value="Isopropylmalate Dehydrogenase"/>
    <property type="match status" value="1"/>
</dbReference>
<dbReference type="RefSeq" id="WP_072150709.1">
    <property type="nucleotide sequence ID" value="NZ_CZVU01000075.1"/>
</dbReference>
<evidence type="ECO:0000313" key="5">
    <source>
        <dbReference type="Proteomes" id="UP000243065"/>
    </source>
</evidence>
<keyword evidence="2" id="KW-0560">Oxidoreductase</keyword>
<sequence>MRPKIAITAGDVNGIGPEVALKSMIKKNVLSKAQPFIIAPVKIIKTYCELLNLKFHIMENEDDFLPEKDVINVLPMKKFENFEINIGKPTKTSGKIAGESIILAVELCLQKKADAICTSPVSKKALDLAGFNYPGQTEMIAKLSNSKRFLMMFVNNQIKLGLATIHIPISKVSKILSEKLLSEKIKILIDSLRFDFAIKSPTIAVLGLNPHAGEDGLIGNEEQNIIKPVITQLGKEKITIEGPFPADGFFGKRKYKNYDAVLSLYHDQGLIPIKLIDFYRTVNFSAGLNIIRTSPDHGTAYDIAGKLIANEKSMESAIILSAQIFKNRAKSQK</sequence>
<dbReference type="AlphaFoldDB" id="A0A656D8T9"/>
<accession>A0A656D8T9</accession>